<dbReference type="InterPro" id="IPR011009">
    <property type="entry name" value="Kinase-like_dom_sf"/>
</dbReference>
<dbReference type="SUPFAM" id="SSF56112">
    <property type="entry name" value="Protein kinase-like (PK-like)"/>
    <property type="match status" value="1"/>
</dbReference>
<evidence type="ECO:0000256" key="3">
    <source>
        <dbReference type="ARBA" id="ARBA00022741"/>
    </source>
</evidence>
<dbReference type="EMBL" id="JAAKDE010000002">
    <property type="protein sequence ID" value="MBA2132150.1"/>
    <property type="molecule type" value="Genomic_DNA"/>
</dbReference>
<keyword evidence="4" id="KW-0418">Kinase</keyword>
<evidence type="ECO:0000256" key="5">
    <source>
        <dbReference type="ARBA" id="ARBA00022840"/>
    </source>
</evidence>
<evidence type="ECO:0000256" key="2">
    <source>
        <dbReference type="ARBA" id="ARBA00022679"/>
    </source>
</evidence>
<keyword evidence="8" id="KW-1185">Reference proteome</keyword>
<dbReference type="PANTHER" id="PTHR34273">
    <property type="entry name" value="METHYLTHIORIBOSE KINASE"/>
    <property type="match status" value="1"/>
</dbReference>
<keyword evidence="3" id="KW-0547">Nucleotide-binding</keyword>
<keyword evidence="5" id="KW-0067">ATP-binding</keyword>
<evidence type="ECO:0000313" key="8">
    <source>
        <dbReference type="Proteomes" id="UP000657177"/>
    </source>
</evidence>
<dbReference type="PANTHER" id="PTHR34273:SF2">
    <property type="entry name" value="METHYLTHIORIBOSE KINASE"/>
    <property type="match status" value="1"/>
</dbReference>
<evidence type="ECO:0000256" key="4">
    <source>
        <dbReference type="ARBA" id="ARBA00022777"/>
    </source>
</evidence>
<name>A0A8J6HYD9_9FIRM</name>
<gene>
    <name evidence="7" type="ORF">G5B42_01080</name>
</gene>
<dbReference type="Gene3D" id="3.30.200.20">
    <property type="entry name" value="Phosphorylase Kinase, domain 1"/>
    <property type="match status" value="1"/>
</dbReference>
<comment type="similarity">
    <text evidence="1">Belongs to the methylthioribose kinase family.</text>
</comment>
<organism evidence="7 8">
    <name type="scientific">Capillibacterium thermochitinicola</name>
    <dbReference type="NCBI Taxonomy" id="2699427"/>
    <lineage>
        <taxon>Bacteria</taxon>
        <taxon>Bacillati</taxon>
        <taxon>Bacillota</taxon>
        <taxon>Capillibacterium</taxon>
    </lineage>
</organism>
<keyword evidence="2" id="KW-0808">Transferase</keyword>
<accession>A0A8J6HYD9</accession>
<dbReference type="Gene3D" id="3.90.1200.10">
    <property type="match status" value="1"/>
</dbReference>
<dbReference type="Proteomes" id="UP000657177">
    <property type="component" value="Unassembled WGS sequence"/>
</dbReference>
<sequence length="336" mass="38398">MIDISNQKILEEYLRQRKLISDADGFKLEYCKGGVSGTVVYVERPGKPLIIKQALAKLKVKETWLCDPNRMNIEYESNKIYHELMPENAPEVYFYDEENYIFGREAVPAGCTMWKADLLDGLLDFKIAQKAIETMAVVHKECAGDPAVAAKFADKKIFYDLRISPYIIFTVGKHPQLQAYADRVSTELMEREITLVHGDYSPKNIMVVGRGIKVLDYEVAHYGHPAFDLAFFSNHFILKAVKNPHFAQAYLNMLAYMIGLYFDRVDYMDRTELESCYIRTLALLMIARVDGKSPVEYLTAEPEKQELVRRMTFGLVAEKIENFADALRLISKSVGG</sequence>
<dbReference type="AlphaFoldDB" id="A0A8J6HYD9"/>
<evidence type="ECO:0000259" key="6">
    <source>
        <dbReference type="Pfam" id="PF01636"/>
    </source>
</evidence>
<evidence type="ECO:0000313" key="7">
    <source>
        <dbReference type="EMBL" id="MBA2132150.1"/>
    </source>
</evidence>
<dbReference type="GO" id="GO:0005524">
    <property type="term" value="F:ATP binding"/>
    <property type="evidence" value="ECO:0007669"/>
    <property type="project" value="UniProtKB-KW"/>
</dbReference>
<evidence type="ECO:0000256" key="1">
    <source>
        <dbReference type="ARBA" id="ARBA00010165"/>
    </source>
</evidence>
<dbReference type="InterPro" id="IPR002575">
    <property type="entry name" value="Aminoglycoside_PTrfase"/>
</dbReference>
<protein>
    <submittedName>
        <fullName evidence="7">Phosphotransferase</fullName>
    </submittedName>
</protein>
<proteinExistence type="inferred from homology"/>
<comment type="caution">
    <text evidence="7">The sequence shown here is derived from an EMBL/GenBank/DDBJ whole genome shotgun (WGS) entry which is preliminary data.</text>
</comment>
<dbReference type="Pfam" id="PF01636">
    <property type="entry name" value="APH"/>
    <property type="match status" value="1"/>
</dbReference>
<reference evidence="7" key="1">
    <citation type="submission" date="2020-06" db="EMBL/GenBank/DDBJ databases">
        <title>Novel chitinolytic bacterium.</title>
        <authorList>
            <person name="Ungkulpasvich U."/>
            <person name="Kosugi A."/>
            <person name="Uke A."/>
        </authorList>
    </citation>
    <scope>NUCLEOTIDE SEQUENCE</scope>
    <source>
        <strain evidence="7">UUS1-1</strain>
    </source>
</reference>
<feature type="domain" description="Aminoglycoside phosphotransferase" evidence="6">
    <location>
        <begin position="186"/>
        <end position="237"/>
    </location>
</feature>
<dbReference type="RefSeq" id="WP_181338596.1">
    <property type="nucleotide sequence ID" value="NZ_JAAKDE010000002.1"/>
</dbReference>
<dbReference type="GO" id="GO:0016301">
    <property type="term" value="F:kinase activity"/>
    <property type="evidence" value="ECO:0007669"/>
    <property type="project" value="UniProtKB-KW"/>
</dbReference>